<feature type="transmembrane region" description="Helical" evidence="7">
    <location>
        <begin position="83"/>
        <end position="100"/>
    </location>
</feature>
<evidence type="ECO:0000259" key="8">
    <source>
        <dbReference type="Pfam" id="PF01757"/>
    </source>
</evidence>
<dbReference type="eggNOG" id="COG1835">
    <property type="taxonomic scope" value="Bacteria"/>
</dbReference>
<dbReference type="Pfam" id="PF01757">
    <property type="entry name" value="Acyl_transf_3"/>
    <property type="match status" value="1"/>
</dbReference>
<evidence type="ECO:0000256" key="3">
    <source>
        <dbReference type="ARBA" id="ARBA00022475"/>
    </source>
</evidence>
<dbReference type="AlphaFoldDB" id="A0A1H9QSJ6"/>
<sequence>MDKRENWIDSIKVLACTLILVGHLFQGLQRTGILVRNGKFAFFLWFIYLFHVQLFFLCSGYLHEKKDKAGSLRDWLHYIGYKLVALGIPYFSFSLITWLLKSRFIDLVNIRTGHLIAFLFTSPALAQYWYLYTLFFLFLFIPNIKNNKILIPLAVGFFGLYLISGRLVFSFALYSMAQYGFWFVLGMLMCNLGFGDLKKTASLIFASLVLIIIFTGTSCALYSYGYRATFTIFTIILGTLACLGLSMLFRYMEACGFYSRFVTLIAKYSFPIYLLHTIYAASVRTLLIFTGVKSVWIHLLLGFTAGTAGSILTAFIFEKMVYPEFIFYPWKVIKRVIKFSGNN</sequence>
<accession>A0A1H9QSJ6</accession>
<feature type="domain" description="Acyltransferase 3" evidence="8">
    <location>
        <begin position="6"/>
        <end position="314"/>
    </location>
</feature>
<evidence type="ECO:0000313" key="10">
    <source>
        <dbReference type="Proteomes" id="UP000182584"/>
    </source>
</evidence>
<keyword evidence="4 7" id="KW-0812">Transmembrane</keyword>
<gene>
    <name evidence="9" type="ORF">SAMN04487884_108103</name>
</gene>
<dbReference type="OrthoDB" id="6623990at2"/>
<evidence type="ECO:0000256" key="7">
    <source>
        <dbReference type="SAM" id="Phobius"/>
    </source>
</evidence>
<feature type="transmembrane region" description="Helical" evidence="7">
    <location>
        <begin position="179"/>
        <end position="197"/>
    </location>
</feature>
<dbReference type="GO" id="GO:0009246">
    <property type="term" value="P:enterobacterial common antigen biosynthetic process"/>
    <property type="evidence" value="ECO:0007669"/>
    <property type="project" value="TreeGrafter"/>
</dbReference>
<dbReference type="RefSeq" id="WP_074755515.1">
    <property type="nucleotide sequence ID" value="NZ_FOGJ01000008.1"/>
</dbReference>
<reference evidence="9 10" key="1">
    <citation type="submission" date="2016-10" db="EMBL/GenBank/DDBJ databases">
        <authorList>
            <person name="de Groot N.N."/>
        </authorList>
    </citation>
    <scope>NUCLEOTIDE SEQUENCE [LARGE SCALE GENOMIC DNA]</scope>
    <source>
        <strain evidence="9 10">AR40</strain>
    </source>
</reference>
<dbReference type="GO" id="GO:0005886">
    <property type="term" value="C:plasma membrane"/>
    <property type="evidence" value="ECO:0007669"/>
    <property type="project" value="UniProtKB-SubCell"/>
</dbReference>
<feature type="transmembrane region" description="Helical" evidence="7">
    <location>
        <begin position="153"/>
        <end position="173"/>
    </location>
</feature>
<feature type="transmembrane region" description="Helical" evidence="7">
    <location>
        <begin position="40"/>
        <end position="62"/>
    </location>
</feature>
<evidence type="ECO:0000256" key="4">
    <source>
        <dbReference type="ARBA" id="ARBA00022692"/>
    </source>
</evidence>
<evidence type="ECO:0000313" key="9">
    <source>
        <dbReference type="EMBL" id="SER63410.1"/>
    </source>
</evidence>
<name>A0A1H9QSJ6_BUTFI</name>
<organism evidence="9 10">
    <name type="scientific">Butyrivibrio fibrisolvens</name>
    <dbReference type="NCBI Taxonomy" id="831"/>
    <lineage>
        <taxon>Bacteria</taxon>
        <taxon>Bacillati</taxon>
        <taxon>Bacillota</taxon>
        <taxon>Clostridia</taxon>
        <taxon>Lachnospirales</taxon>
        <taxon>Lachnospiraceae</taxon>
        <taxon>Butyrivibrio</taxon>
    </lineage>
</organism>
<dbReference type="InterPro" id="IPR002656">
    <property type="entry name" value="Acyl_transf_3_dom"/>
</dbReference>
<evidence type="ECO:0000256" key="2">
    <source>
        <dbReference type="ARBA" id="ARBA00007400"/>
    </source>
</evidence>
<dbReference type="GO" id="GO:0016413">
    <property type="term" value="F:O-acetyltransferase activity"/>
    <property type="evidence" value="ECO:0007669"/>
    <property type="project" value="TreeGrafter"/>
</dbReference>
<keyword evidence="3" id="KW-1003">Cell membrane</keyword>
<dbReference type="EMBL" id="FOGJ01000008">
    <property type="protein sequence ID" value="SER63410.1"/>
    <property type="molecule type" value="Genomic_DNA"/>
</dbReference>
<dbReference type="PANTHER" id="PTHR40074:SF2">
    <property type="entry name" value="O-ACETYLTRANSFERASE WECH"/>
    <property type="match status" value="1"/>
</dbReference>
<feature type="transmembrane region" description="Helical" evidence="7">
    <location>
        <begin position="7"/>
        <end position="28"/>
    </location>
</feature>
<evidence type="ECO:0000256" key="5">
    <source>
        <dbReference type="ARBA" id="ARBA00022989"/>
    </source>
</evidence>
<comment type="similarity">
    <text evidence="2">Belongs to the acyltransferase 3 family.</text>
</comment>
<dbReference type="PANTHER" id="PTHR40074">
    <property type="entry name" value="O-ACETYLTRANSFERASE WECH"/>
    <property type="match status" value="1"/>
</dbReference>
<feature type="transmembrane region" description="Helical" evidence="7">
    <location>
        <begin position="115"/>
        <end position="141"/>
    </location>
</feature>
<keyword evidence="6 7" id="KW-0472">Membrane</keyword>
<dbReference type="Proteomes" id="UP000182584">
    <property type="component" value="Unassembled WGS sequence"/>
</dbReference>
<feature type="transmembrane region" description="Helical" evidence="7">
    <location>
        <begin position="230"/>
        <end position="249"/>
    </location>
</feature>
<protein>
    <submittedName>
        <fullName evidence="9">Fucose 4-O-acetylase</fullName>
    </submittedName>
</protein>
<feature type="transmembrane region" description="Helical" evidence="7">
    <location>
        <begin position="204"/>
        <end position="224"/>
    </location>
</feature>
<evidence type="ECO:0000256" key="1">
    <source>
        <dbReference type="ARBA" id="ARBA00004651"/>
    </source>
</evidence>
<evidence type="ECO:0000256" key="6">
    <source>
        <dbReference type="ARBA" id="ARBA00023136"/>
    </source>
</evidence>
<comment type="subcellular location">
    <subcellularLocation>
        <location evidence="1">Cell membrane</location>
        <topology evidence="1">Multi-pass membrane protein</topology>
    </subcellularLocation>
</comment>
<proteinExistence type="inferred from homology"/>
<feature type="transmembrane region" description="Helical" evidence="7">
    <location>
        <begin position="295"/>
        <end position="317"/>
    </location>
</feature>
<keyword evidence="5 7" id="KW-1133">Transmembrane helix</keyword>